<gene>
    <name evidence="10" type="ORF">SAMN02745883_00210</name>
</gene>
<evidence type="ECO:0000256" key="4">
    <source>
        <dbReference type="ARBA" id="ARBA00022801"/>
    </source>
</evidence>
<dbReference type="FunFam" id="3.60.40.10:FF:000002">
    <property type="entry name" value="Serine/threonine phosphatase stp"/>
    <property type="match status" value="1"/>
</dbReference>
<dbReference type="Proteomes" id="UP000184082">
    <property type="component" value="Unassembled WGS sequence"/>
</dbReference>
<dbReference type="PANTHER" id="PTHR47992">
    <property type="entry name" value="PROTEIN PHOSPHATASE"/>
    <property type="match status" value="1"/>
</dbReference>
<accession>A0A1M6LHL3</accession>
<dbReference type="STRING" id="1121266.SAMN02745883_00210"/>
<dbReference type="InterPro" id="IPR001932">
    <property type="entry name" value="PPM-type_phosphatase-like_dom"/>
</dbReference>
<dbReference type="Pfam" id="PF13672">
    <property type="entry name" value="PP2C_2"/>
    <property type="match status" value="1"/>
</dbReference>
<name>A0A1M6LHL3_9FIRM</name>
<sequence length="246" mass="27911">MEWAVKTHIGKIRENNEDSFYIDEDNHSVFIVADGMGGHNAGEIASKMAIEIVSEYIKENWSNVNLKDKFEVHSLLREAIERANKKIYEKSLVNKELDGMGTTLTIAIIDKTFLYIGHIGDSRAYVLRNDDLFQITQDHTLVSELLKNGTITEIEAKNHPKRNIITKALGTGYNVEPELINYQIKDNDIIILCTDGLTNVIENDEIKKSFSKFSSLQETCDYLINLANERGGYDNITIIAIKHRCS</sequence>
<dbReference type="NCBIfam" id="NF033484">
    <property type="entry name" value="Stp1_PP2C_phos"/>
    <property type="match status" value="1"/>
</dbReference>
<organism evidence="10 11">
    <name type="scientific">Caminicella sporogenes DSM 14501</name>
    <dbReference type="NCBI Taxonomy" id="1121266"/>
    <lineage>
        <taxon>Bacteria</taxon>
        <taxon>Bacillati</taxon>
        <taxon>Bacillota</taxon>
        <taxon>Clostridia</taxon>
        <taxon>Peptostreptococcales</taxon>
        <taxon>Caminicellaceae</taxon>
        <taxon>Caminicella</taxon>
    </lineage>
</organism>
<dbReference type="EMBL" id="FRAJ01000003">
    <property type="protein sequence ID" value="SHJ70674.1"/>
    <property type="molecule type" value="Genomic_DNA"/>
</dbReference>
<evidence type="ECO:0000256" key="5">
    <source>
        <dbReference type="ARBA" id="ARBA00022912"/>
    </source>
</evidence>
<reference evidence="10 11" key="1">
    <citation type="submission" date="2016-11" db="EMBL/GenBank/DDBJ databases">
        <authorList>
            <person name="Jaros S."/>
            <person name="Januszkiewicz K."/>
            <person name="Wedrychowicz H."/>
        </authorList>
    </citation>
    <scope>NUCLEOTIDE SEQUENCE [LARGE SCALE GENOMIC DNA]</scope>
    <source>
        <strain evidence="10 11">DSM 14501</strain>
    </source>
</reference>
<dbReference type="Gene3D" id="3.60.40.10">
    <property type="entry name" value="PPM-type phosphatase domain"/>
    <property type="match status" value="1"/>
</dbReference>
<keyword evidence="4" id="KW-0378">Hydrolase</keyword>
<keyword evidence="11" id="KW-1185">Reference proteome</keyword>
<dbReference type="InterPro" id="IPR036457">
    <property type="entry name" value="PPM-type-like_dom_sf"/>
</dbReference>
<dbReference type="RefSeq" id="WP_072965528.1">
    <property type="nucleotide sequence ID" value="NZ_FRAJ01000003.1"/>
</dbReference>
<dbReference type="PROSITE" id="PS51746">
    <property type="entry name" value="PPM_2"/>
    <property type="match status" value="1"/>
</dbReference>
<proteinExistence type="predicted"/>
<keyword evidence="6" id="KW-0464">Manganese</keyword>
<evidence type="ECO:0000313" key="10">
    <source>
        <dbReference type="EMBL" id="SHJ70674.1"/>
    </source>
</evidence>
<dbReference type="SMART" id="SM00331">
    <property type="entry name" value="PP2C_SIG"/>
    <property type="match status" value="1"/>
</dbReference>
<dbReference type="GO" id="GO:0004722">
    <property type="term" value="F:protein serine/threonine phosphatase activity"/>
    <property type="evidence" value="ECO:0007669"/>
    <property type="project" value="UniProtKB-EC"/>
</dbReference>
<protein>
    <recommendedName>
        <fullName evidence="2">protein-serine/threonine phosphatase</fullName>
        <ecNumber evidence="2">3.1.3.16</ecNumber>
    </recommendedName>
</protein>
<feature type="domain" description="PPM-type phosphatase" evidence="9">
    <location>
        <begin position="2"/>
        <end position="243"/>
    </location>
</feature>
<evidence type="ECO:0000259" key="9">
    <source>
        <dbReference type="PROSITE" id="PS51746"/>
    </source>
</evidence>
<dbReference type="SUPFAM" id="SSF81606">
    <property type="entry name" value="PP2C-like"/>
    <property type="match status" value="1"/>
</dbReference>
<evidence type="ECO:0000256" key="2">
    <source>
        <dbReference type="ARBA" id="ARBA00013081"/>
    </source>
</evidence>
<dbReference type="AlphaFoldDB" id="A0A1M6LHL3"/>
<comment type="catalytic activity">
    <reaction evidence="8">
        <text>O-phospho-L-threonyl-[protein] + H2O = L-threonyl-[protein] + phosphate</text>
        <dbReference type="Rhea" id="RHEA:47004"/>
        <dbReference type="Rhea" id="RHEA-COMP:11060"/>
        <dbReference type="Rhea" id="RHEA-COMP:11605"/>
        <dbReference type="ChEBI" id="CHEBI:15377"/>
        <dbReference type="ChEBI" id="CHEBI:30013"/>
        <dbReference type="ChEBI" id="CHEBI:43474"/>
        <dbReference type="ChEBI" id="CHEBI:61977"/>
        <dbReference type="EC" id="3.1.3.16"/>
    </reaction>
</comment>
<evidence type="ECO:0000256" key="6">
    <source>
        <dbReference type="ARBA" id="ARBA00023211"/>
    </source>
</evidence>
<dbReference type="InterPro" id="IPR015655">
    <property type="entry name" value="PP2C"/>
</dbReference>
<dbReference type="EC" id="3.1.3.16" evidence="2"/>
<evidence type="ECO:0000256" key="8">
    <source>
        <dbReference type="ARBA" id="ARBA00048336"/>
    </source>
</evidence>
<keyword evidence="5" id="KW-0904">Protein phosphatase</keyword>
<evidence type="ECO:0000256" key="7">
    <source>
        <dbReference type="ARBA" id="ARBA00047761"/>
    </source>
</evidence>
<dbReference type="CDD" id="cd00143">
    <property type="entry name" value="PP2Cc"/>
    <property type="match status" value="1"/>
</dbReference>
<evidence type="ECO:0000256" key="3">
    <source>
        <dbReference type="ARBA" id="ARBA00022723"/>
    </source>
</evidence>
<dbReference type="SMART" id="SM00332">
    <property type="entry name" value="PP2Cc"/>
    <property type="match status" value="1"/>
</dbReference>
<keyword evidence="3" id="KW-0479">Metal-binding</keyword>
<dbReference type="GO" id="GO:0046872">
    <property type="term" value="F:metal ion binding"/>
    <property type="evidence" value="ECO:0007669"/>
    <property type="project" value="UniProtKB-KW"/>
</dbReference>
<evidence type="ECO:0000313" key="11">
    <source>
        <dbReference type="Proteomes" id="UP000184082"/>
    </source>
</evidence>
<evidence type="ECO:0000256" key="1">
    <source>
        <dbReference type="ARBA" id="ARBA00001936"/>
    </source>
</evidence>
<comment type="catalytic activity">
    <reaction evidence="7">
        <text>O-phospho-L-seryl-[protein] + H2O = L-seryl-[protein] + phosphate</text>
        <dbReference type="Rhea" id="RHEA:20629"/>
        <dbReference type="Rhea" id="RHEA-COMP:9863"/>
        <dbReference type="Rhea" id="RHEA-COMP:11604"/>
        <dbReference type="ChEBI" id="CHEBI:15377"/>
        <dbReference type="ChEBI" id="CHEBI:29999"/>
        <dbReference type="ChEBI" id="CHEBI:43474"/>
        <dbReference type="ChEBI" id="CHEBI:83421"/>
        <dbReference type="EC" id="3.1.3.16"/>
    </reaction>
</comment>
<comment type="cofactor">
    <cofactor evidence="1">
        <name>Mn(2+)</name>
        <dbReference type="ChEBI" id="CHEBI:29035"/>
    </cofactor>
</comment>